<dbReference type="HAMAP" id="MF_00632">
    <property type="entry name" value="UPF0234"/>
    <property type="match status" value="1"/>
</dbReference>
<dbReference type="PANTHER" id="PTHR30476">
    <property type="entry name" value="UPF0234 PROTEIN YAJQ"/>
    <property type="match status" value="1"/>
</dbReference>
<comment type="caution">
    <text evidence="4">The sequence shown here is derived from an EMBL/GenBank/DDBJ whole genome shotgun (WGS) entry which is preliminary data.</text>
</comment>
<comment type="function">
    <text evidence="3">Nucleotide-binding protein.</text>
</comment>
<gene>
    <name evidence="4" type="ORF">GCM10022402_34520</name>
</gene>
<evidence type="ECO:0000256" key="2">
    <source>
        <dbReference type="ARBA" id="ARBA00093450"/>
    </source>
</evidence>
<keyword evidence="1 3" id="KW-0547">Nucleotide-binding</keyword>
<dbReference type="InterPro" id="IPR007551">
    <property type="entry name" value="YajQ/Smlt4090-like"/>
</dbReference>
<reference evidence="5" key="1">
    <citation type="journal article" date="2019" name="Int. J. Syst. Evol. Microbiol.">
        <title>The Global Catalogue of Microorganisms (GCM) 10K type strain sequencing project: providing services to taxonomists for standard genome sequencing and annotation.</title>
        <authorList>
            <consortium name="The Broad Institute Genomics Platform"/>
            <consortium name="The Broad Institute Genome Sequencing Center for Infectious Disease"/>
            <person name="Wu L."/>
            <person name="Ma J."/>
        </authorList>
    </citation>
    <scope>NUCLEOTIDE SEQUENCE [LARGE SCALE GENOMIC DNA]</scope>
    <source>
        <strain evidence="5">JCM 17137</strain>
    </source>
</reference>
<evidence type="ECO:0000256" key="1">
    <source>
        <dbReference type="ARBA" id="ARBA00022741"/>
    </source>
</evidence>
<dbReference type="Gene3D" id="3.30.70.990">
    <property type="entry name" value="YajQ-like, domain 2"/>
    <property type="match status" value="1"/>
</dbReference>
<keyword evidence="5" id="KW-1185">Reference proteome</keyword>
<dbReference type="InterPro" id="IPR036183">
    <property type="entry name" value="YajQ-like_sf"/>
</dbReference>
<protein>
    <recommendedName>
        <fullName evidence="3">Nucleotide-binding protein GCM10022402_34520</fullName>
    </recommendedName>
</protein>
<dbReference type="Proteomes" id="UP001500908">
    <property type="component" value="Unassembled WGS sequence"/>
</dbReference>
<dbReference type="SUPFAM" id="SSF89963">
    <property type="entry name" value="YajQ-like"/>
    <property type="match status" value="2"/>
</dbReference>
<dbReference type="InterPro" id="IPR035571">
    <property type="entry name" value="UPF0234-like_C"/>
</dbReference>
<comment type="similarity">
    <text evidence="2 3">Belongs to the YajQ family.</text>
</comment>
<dbReference type="Gene3D" id="3.30.70.860">
    <property type="match status" value="1"/>
</dbReference>
<dbReference type="CDD" id="cd11740">
    <property type="entry name" value="YajQ_like"/>
    <property type="match status" value="1"/>
</dbReference>
<organism evidence="4 5">
    <name type="scientific">Salinactinospora qingdaonensis</name>
    <dbReference type="NCBI Taxonomy" id="702744"/>
    <lineage>
        <taxon>Bacteria</taxon>
        <taxon>Bacillati</taxon>
        <taxon>Actinomycetota</taxon>
        <taxon>Actinomycetes</taxon>
        <taxon>Streptosporangiales</taxon>
        <taxon>Nocardiopsidaceae</taxon>
        <taxon>Salinactinospora</taxon>
    </lineage>
</organism>
<evidence type="ECO:0000256" key="3">
    <source>
        <dbReference type="HAMAP-Rule" id="MF_00632"/>
    </source>
</evidence>
<dbReference type="EMBL" id="BAABDD010000017">
    <property type="protein sequence ID" value="GAA3752751.1"/>
    <property type="molecule type" value="Genomic_DNA"/>
</dbReference>
<sequence length="169" mass="18857">MRAHVASEVSFDVVSKLDRQEIDNALNQATKELSQRFDFKGTGATITWSGKQGVEVRANSEERVKAALEVFKEKLIKRGVSLKVLDTDNEPKSSGKEYRLGVPLKEGISAEDGKKLSKIIRDEGPKGVKAQIQGDELRVSSKKRDDLQAVISLLKEKDLDIALQFINYR</sequence>
<dbReference type="NCBIfam" id="NF003819">
    <property type="entry name" value="PRK05412.1"/>
    <property type="match status" value="1"/>
</dbReference>
<proteinExistence type="inferred from homology"/>
<name>A0ABP7G646_9ACTN</name>
<evidence type="ECO:0000313" key="5">
    <source>
        <dbReference type="Proteomes" id="UP001500908"/>
    </source>
</evidence>
<accession>A0ABP7G646</accession>
<dbReference type="Pfam" id="PF04461">
    <property type="entry name" value="YajQ"/>
    <property type="match status" value="1"/>
</dbReference>
<evidence type="ECO:0000313" key="4">
    <source>
        <dbReference type="EMBL" id="GAA3752751.1"/>
    </source>
</evidence>
<dbReference type="PANTHER" id="PTHR30476:SF0">
    <property type="entry name" value="UPF0234 PROTEIN YAJQ"/>
    <property type="match status" value="1"/>
</dbReference>
<dbReference type="InterPro" id="IPR035570">
    <property type="entry name" value="UPF0234_N"/>
</dbReference>